<protein>
    <submittedName>
        <fullName evidence="1">Uncharacterized protein</fullName>
    </submittedName>
</protein>
<organism evidence="1 2">
    <name type="scientific">Dendrolimus kikuchii</name>
    <dbReference type="NCBI Taxonomy" id="765133"/>
    <lineage>
        <taxon>Eukaryota</taxon>
        <taxon>Metazoa</taxon>
        <taxon>Ecdysozoa</taxon>
        <taxon>Arthropoda</taxon>
        <taxon>Hexapoda</taxon>
        <taxon>Insecta</taxon>
        <taxon>Pterygota</taxon>
        <taxon>Neoptera</taxon>
        <taxon>Endopterygota</taxon>
        <taxon>Lepidoptera</taxon>
        <taxon>Glossata</taxon>
        <taxon>Ditrysia</taxon>
        <taxon>Bombycoidea</taxon>
        <taxon>Lasiocampidae</taxon>
        <taxon>Dendrolimus</taxon>
    </lineage>
</organism>
<evidence type="ECO:0000313" key="2">
    <source>
        <dbReference type="Proteomes" id="UP000824533"/>
    </source>
</evidence>
<evidence type="ECO:0000313" key="1">
    <source>
        <dbReference type="EMBL" id="KAJ0180979.1"/>
    </source>
</evidence>
<accession>A0ACC1DAI3</accession>
<gene>
    <name evidence="1" type="ORF">K1T71_003064</name>
</gene>
<proteinExistence type="predicted"/>
<name>A0ACC1DAI3_9NEOP</name>
<dbReference type="EMBL" id="CM034391">
    <property type="protein sequence ID" value="KAJ0180979.1"/>
    <property type="molecule type" value="Genomic_DNA"/>
</dbReference>
<keyword evidence="2" id="KW-1185">Reference proteome</keyword>
<comment type="caution">
    <text evidence="1">The sequence shown here is derived from an EMBL/GenBank/DDBJ whole genome shotgun (WGS) entry which is preliminary data.</text>
</comment>
<reference evidence="1 2" key="1">
    <citation type="journal article" date="2021" name="Front. Genet.">
        <title>Chromosome-Level Genome Assembly Reveals Significant Gene Expansion in the Toll and IMD Signaling Pathways of Dendrolimus kikuchii.</title>
        <authorList>
            <person name="Zhou J."/>
            <person name="Wu P."/>
            <person name="Xiong Z."/>
            <person name="Liu N."/>
            <person name="Zhao N."/>
            <person name="Ji M."/>
            <person name="Qiu Y."/>
            <person name="Yang B."/>
        </authorList>
    </citation>
    <scope>NUCLEOTIDE SEQUENCE [LARGE SCALE GENOMIC DNA]</scope>
    <source>
        <strain evidence="1">Ann1</strain>
    </source>
</reference>
<sequence length="299" mass="33958">MIKVLTLIVLLIAVALQETRADDGTLISEKSLQTGGRQKRLLFYDEDGNLVKTYRNPYLQDLSFHPDKWPFYGNFINPFFSFLRASALTGSLAFTIPVSSEVIQRIQVDPIFQHKLFFIPKKEPTLPSPKLCNTFLNCWDGWAFEQECPEGLLFSNEGYCDYSENVDCMNRFTNARCNQDFETFRNKLNCNEFFVCVNRQPVKFKCPADLAYSQDLGVCNYSERVDCGGSPLITAVPLPVPSEQPPIPNLPGYVAPLPPKPAELQTLVMENSMYNSQSWSSTHVAMSRQDAIRQIQTTH</sequence>
<dbReference type="Proteomes" id="UP000824533">
    <property type="component" value="Linkage Group LG05"/>
</dbReference>